<name>H2YJG9_CIOSA</name>
<sequence>MEIDITENKLEDFLDRMSLSRGLYHYALRRNRFLDLHLFLWNAEHHVFPPKTRFYYLFSYSFSYQLRYCPHCRGSTKLYGVFYIKPVKWQ</sequence>
<dbReference type="Ensembl" id="ENSCSAVT00000005540.1">
    <property type="protein sequence ID" value="ENSCSAVP00000005468.1"/>
    <property type="gene ID" value="ENSCSAVG00000003264.1"/>
</dbReference>
<reference evidence="1" key="3">
    <citation type="submission" date="2025-09" db="UniProtKB">
        <authorList>
            <consortium name="Ensembl"/>
        </authorList>
    </citation>
    <scope>IDENTIFICATION</scope>
</reference>
<accession>H2YJG9</accession>
<reference evidence="1" key="2">
    <citation type="submission" date="2025-08" db="UniProtKB">
        <authorList>
            <consortium name="Ensembl"/>
        </authorList>
    </citation>
    <scope>IDENTIFICATION</scope>
</reference>
<dbReference type="Proteomes" id="UP000007875">
    <property type="component" value="Unassembled WGS sequence"/>
</dbReference>
<proteinExistence type="predicted"/>
<protein>
    <submittedName>
        <fullName evidence="1">Uncharacterized protein</fullName>
    </submittedName>
</protein>
<organism evidence="1 2">
    <name type="scientific">Ciona savignyi</name>
    <name type="common">Pacific transparent sea squirt</name>
    <dbReference type="NCBI Taxonomy" id="51511"/>
    <lineage>
        <taxon>Eukaryota</taxon>
        <taxon>Metazoa</taxon>
        <taxon>Chordata</taxon>
        <taxon>Tunicata</taxon>
        <taxon>Ascidiacea</taxon>
        <taxon>Phlebobranchia</taxon>
        <taxon>Cionidae</taxon>
        <taxon>Ciona</taxon>
    </lineage>
</organism>
<dbReference type="HOGENOM" id="CLU_2440202_0_0_1"/>
<dbReference type="InParanoid" id="H2YJG9"/>
<evidence type="ECO:0000313" key="2">
    <source>
        <dbReference type="Proteomes" id="UP000007875"/>
    </source>
</evidence>
<reference evidence="2" key="1">
    <citation type="submission" date="2003-08" db="EMBL/GenBank/DDBJ databases">
        <authorList>
            <person name="Birren B."/>
            <person name="Nusbaum C."/>
            <person name="Abebe A."/>
            <person name="Abouelleil A."/>
            <person name="Adekoya E."/>
            <person name="Ait-zahra M."/>
            <person name="Allen N."/>
            <person name="Allen T."/>
            <person name="An P."/>
            <person name="Anderson M."/>
            <person name="Anderson S."/>
            <person name="Arachchi H."/>
            <person name="Armbruster J."/>
            <person name="Bachantsang P."/>
            <person name="Baldwin J."/>
            <person name="Barry A."/>
            <person name="Bayul T."/>
            <person name="Blitshsteyn B."/>
            <person name="Bloom T."/>
            <person name="Blye J."/>
            <person name="Boguslavskiy L."/>
            <person name="Borowsky M."/>
            <person name="Boukhgalter B."/>
            <person name="Brunache A."/>
            <person name="Butler J."/>
            <person name="Calixte N."/>
            <person name="Calvo S."/>
            <person name="Camarata J."/>
            <person name="Campo K."/>
            <person name="Chang J."/>
            <person name="Cheshatsang Y."/>
            <person name="Citroen M."/>
            <person name="Collymore A."/>
            <person name="Considine T."/>
            <person name="Cook A."/>
            <person name="Cooke P."/>
            <person name="Corum B."/>
            <person name="Cuomo C."/>
            <person name="David R."/>
            <person name="Dawoe T."/>
            <person name="Degray S."/>
            <person name="Dodge S."/>
            <person name="Dooley K."/>
            <person name="Dorje P."/>
            <person name="Dorjee K."/>
            <person name="Dorris L."/>
            <person name="Duffey N."/>
            <person name="Dupes A."/>
            <person name="Elkins T."/>
            <person name="Engels R."/>
            <person name="Erickson J."/>
            <person name="Farina A."/>
            <person name="Faro S."/>
            <person name="Ferreira P."/>
            <person name="Fischer H."/>
            <person name="Fitzgerald M."/>
            <person name="Foley K."/>
            <person name="Gage D."/>
            <person name="Galagan J."/>
            <person name="Gearin G."/>
            <person name="Gnerre S."/>
            <person name="Gnirke A."/>
            <person name="Goyette A."/>
            <person name="Graham J."/>
            <person name="Grandbois E."/>
            <person name="Gyaltsen K."/>
            <person name="Hafez N."/>
            <person name="Hagopian D."/>
            <person name="Hagos B."/>
            <person name="Hall J."/>
            <person name="Hatcher B."/>
            <person name="Heller A."/>
            <person name="Higgins H."/>
            <person name="Honan T."/>
            <person name="Horn A."/>
            <person name="Houde N."/>
            <person name="Hughes L."/>
            <person name="Hulme W."/>
            <person name="Husby E."/>
            <person name="Iliev I."/>
            <person name="Jaffe D."/>
            <person name="Jones C."/>
            <person name="Kamal M."/>
            <person name="Kamat A."/>
            <person name="Kamvysselis M."/>
            <person name="Karlsson E."/>
            <person name="Kells C."/>
            <person name="Kieu A."/>
            <person name="Kisner P."/>
            <person name="Kodira C."/>
            <person name="Kulbokas E."/>
            <person name="Labutti K."/>
            <person name="Lama D."/>
            <person name="Landers T."/>
            <person name="Leger J."/>
            <person name="Levine S."/>
            <person name="Lewis D."/>
            <person name="Lewis T."/>
            <person name="Lindblad-toh K."/>
            <person name="Liu X."/>
            <person name="Lokyitsang T."/>
            <person name="Lokyitsang Y."/>
            <person name="Lucien O."/>
            <person name="Lui A."/>
            <person name="Ma L.J."/>
            <person name="Mabbitt R."/>
            <person name="Macdonald J."/>
            <person name="Maclean C."/>
            <person name="Major J."/>
            <person name="Manning J."/>
            <person name="Marabella R."/>
            <person name="Maru K."/>
            <person name="Matthews C."/>
            <person name="Mauceli E."/>
            <person name="Mccarthy M."/>
            <person name="Mcdonough S."/>
            <person name="Mcghee T."/>
            <person name="Meldrim J."/>
            <person name="Meneus L."/>
            <person name="Mesirov J."/>
            <person name="Mihalev A."/>
            <person name="Mihova T."/>
            <person name="Mikkelsen T."/>
            <person name="Mlenga V."/>
            <person name="Moru K."/>
            <person name="Mozes J."/>
            <person name="Mulrain L."/>
            <person name="Munson G."/>
            <person name="Naylor J."/>
            <person name="Newes C."/>
            <person name="Nguyen C."/>
            <person name="Nguyen N."/>
            <person name="Nguyen T."/>
            <person name="Nicol R."/>
            <person name="Nielsen C."/>
            <person name="Nizzari M."/>
            <person name="Norbu C."/>
            <person name="Norbu N."/>
            <person name="O'donnell P."/>
            <person name="Okoawo O."/>
            <person name="O'leary S."/>
            <person name="Omotosho B."/>
            <person name="O'neill K."/>
            <person name="Osman S."/>
            <person name="Parker S."/>
            <person name="Perrin D."/>
            <person name="Phunkhang P."/>
            <person name="Piqani B."/>
            <person name="Purcell S."/>
            <person name="Rachupka T."/>
            <person name="Ramasamy U."/>
            <person name="Rameau R."/>
            <person name="Ray V."/>
            <person name="Raymond C."/>
            <person name="Retta R."/>
            <person name="Richardson S."/>
            <person name="Rise C."/>
            <person name="Rodriguez J."/>
            <person name="Rogers J."/>
            <person name="Rogov P."/>
            <person name="Rutman M."/>
            <person name="Schupbach R."/>
            <person name="Seaman C."/>
            <person name="Settipalli S."/>
            <person name="Sharpe T."/>
            <person name="Sheridan J."/>
            <person name="Sherpa N."/>
            <person name="Shi J."/>
            <person name="Smirnov S."/>
            <person name="Smith C."/>
            <person name="Sougnez C."/>
            <person name="Spencer B."/>
            <person name="Stalker J."/>
            <person name="Stange-thomann N."/>
            <person name="Stavropoulos S."/>
            <person name="Stetson K."/>
            <person name="Stone C."/>
            <person name="Stone S."/>
            <person name="Stubbs M."/>
            <person name="Talamas J."/>
            <person name="Tchuinga P."/>
            <person name="Tenzing P."/>
            <person name="Tesfaye S."/>
            <person name="Theodore J."/>
            <person name="Thoulutsang Y."/>
            <person name="Topham K."/>
            <person name="Towey S."/>
            <person name="Tsamla T."/>
            <person name="Tsomo N."/>
            <person name="Vallee D."/>
            <person name="Vassiliev H."/>
            <person name="Venkataraman V."/>
            <person name="Vinson J."/>
            <person name="Vo A."/>
            <person name="Wade C."/>
            <person name="Wang S."/>
            <person name="Wangchuk T."/>
            <person name="Wangdi T."/>
            <person name="Whittaker C."/>
            <person name="Wilkinson J."/>
            <person name="Wu Y."/>
            <person name="Wyman D."/>
            <person name="Yadav S."/>
            <person name="Yang S."/>
            <person name="Yang X."/>
            <person name="Yeager S."/>
            <person name="Yee E."/>
            <person name="Young G."/>
            <person name="Zainoun J."/>
            <person name="Zembeck L."/>
            <person name="Zimmer A."/>
            <person name="Zody M."/>
            <person name="Lander E."/>
        </authorList>
    </citation>
    <scope>NUCLEOTIDE SEQUENCE [LARGE SCALE GENOMIC DNA]</scope>
</reference>
<keyword evidence="2" id="KW-1185">Reference proteome</keyword>
<evidence type="ECO:0000313" key="1">
    <source>
        <dbReference type="Ensembl" id="ENSCSAVP00000005468.1"/>
    </source>
</evidence>
<dbReference type="AlphaFoldDB" id="H2YJG9"/>